<feature type="coiled-coil region" evidence="1">
    <location>
        <begin position="381"/>
        <end position="430"/>
    </location>
</feature>
<feature type="compositionally biased region" description="Basic and acidic residues" evidence="2">
    <location>
        <begin position="237"/>
        <end position="246"/>
    </location>
</feature>
<feature type="compositionally biased region" description="Polar residues" evidence="2">
    <location>
        <begin position="338"/>
        <end position="364"/>
    </location>
</feature>
<feature type="coiled-coil region" evidence="1">
    <location>
        <begin position="27"/>
        <end position="61"/>
    </location>
</feature>
<feature type="compositionally biased region" description="Polar residues" evidence="2">
    <location>
        <begin position="298"/>
        <end position="308"/>
    </location>
</feature>
<name>A0A0R0LWL5_9MICR</name>
<evidence type="ECO:0000256" key="2">
    <source>
        <dbReference type="SAM" id="MobiDB-lite"/>
    </source>
</evidence>
<feature type="non-terminal residue" evidence="3">
    <location>
        <position position="1"/>
    </location>
</feature>
<dbReference type="OrthoDB" id="2196090at2759"/>
<dbReference type="AlphaFoldDB" id="A0A0R0LWL5"/>
<feature type="compositionally biased region" description="Basic and acidic residues" evidence="2">
    <location>
        <begin position="259"/>
        <end position="293"/>
    </location>
</feature>
<evidence type="ECO:0000313" key="4">
    <source>
        <dbReference type="Proteomes" id="UP000051530"/>
    </source>
</evidence>
<comment type="caution">
    <text evidence="3">The sequence shown here is derived from an EMBL/GenBank/DDBJ whole genome shotgun (WGS) entry which is preliminary data.</text>
</comment>
<accession>A0A0R0LWL5</accession>
<reference evidence="3 4" key="1">
    <citation type="submission" date="2015-07" db="EMBL/GenBank/DDBJ databases">
        <title>The genome of Pseudoloma neurophilia, a relevant intracellular parasite of the zebrafish.</title>
        <authorList>
            <person name="Ndikumana S."/>
            <person name="Pelin A."/>
            <person name="Sanders J."/>
            <person name="Corradi N."/>
        </authorList>
    </citation>
    <scope>NUCLEOTIDE SEQUENCE [LARGE SCALE GENOMIC DNA]</scope>
    <source>
        <strain evidence="3 4">MK1</strain>
    </source>
</reference>
<evidence type="ECO:0000313" key="3">
    <source>
        <dbReference type="EMBL" id="KRH93626.1"/>
    </source>
</evidence>
<keyword evidence="1" id="KW-0175">Coiled coil</keyword>
<gene>
    <name evidence="3" type="ORF">M153_7100003</name>
</gene>
<keyword evidence="4" id="KW-1185">Reference proteome</keyword>
<protein>
    <submittedName>
        <fullName evidence="3">Uncharacterized protein</fullName>
    </submittedName>
</protein>
<dbReference type="Proteomes" id="UP000051530">
    <property type="component" value="Unassembled WGS sequence"/>
</dbReference>
<organism evidence="3 4">
    <name type="scientific">Pseudoloma neurophilia</name>
    <dbReference type="NCBI Taxonomy" id="146866"/>
    <lineage>
        <taxon>Eukaryota</taxon>
        <taxon>Fungi</taxon>
        <taxon>Fungi incertae sedis</taxon>
        <taxon>Microsporidia</taxon>
        <taxon>Pseudoloma</taxon>
    </lineage>
</organism>
<sequence>LSSDLSVLLEGNQNVSQKKDSQSNEMFEKLLNELKESQNQLIDYQKKVAQLEREKREIVLNTKAFPESYSDHIRPENVYRNNHYQNGDFFTDYNYNRQPIPQMQSYNNFTNQQFVSQEQRPQHNFNQQNELNKPQQPIELPKEQPQTVQKEANFFDNQQIDESFKDFNTEYLESSQENKPIDANEWQKLFTAEKEEAKRHKSDEKAVKNEIKDLQKESKLNMNSLNEQLKKIRFTKEEIEQKKQPETKSALEGVWDKIFGNKEQKKTVEAQTTEKRQPAVEEQPEQKPKDVIKPEQPIDQSTTESTDLNYKIPQKPEIVQKSAQIKETSTVEKKEKPTAQTSVNKSAVRSSRVSRPKSTQSVNKSIREPASTLVDSSSSEFKQIRTRAAALSGRFDELEKKLDRIRSGKNQTEEDDRKKLKEQIDAYTDYYYTDFVDISGESEII</sequence>
<proteinExistence type="predicted"/>
<dbReference type="EMBL" id="LGUB01000273">
    <property type="protein sequence ID" value="KRH93626.1"/>
    <property type="molecule type" value="Genomic_DNA"/>
</dbReference>
<evidence type="ECO:0000256" key="1">
    <source>
        <dbReference type="SAM" id="Coils"/>
    </source>
</evidence>
<dbReference type="VEuPathDB" id="MicrosporidiaDB:M153_7100003"/>
<feature type="region of interest" description="Disordered" evidence="2">
    <location>
        <begin position="237"/>
        <end position="379"/>
    </location>
</feature>